<sequence>MVLAACGSSGTPSGSSSSGVVTTISGNETCAGQSGQNGASPDSYREQYATGMAKQLKATISTYLTAVQSGDSQRVADAAGALAAEIRADARLVNIPRLYGCYNAKVLANLQKATDTLATTLDALSCAGVNMCNKTQSEVPRLLVQEKPQERTYVEAVNAYAAQFGGEQLALPPAPTT</sequence>
<gene>
    <name evidence="2" type="ORF">MNAB215_514</name>
</gene>
<name>A0A2U3P3M2_9MYCO</name>
<evidence type="ECO:0000313" key="2">
    <source>
        <dbReference type="EMBL" id="SPM38337.1"/>
    </source>
</evidence>
<dbReference type="EMBL" id="FUEZ01000003">
    <property type="protein sequence ID" value="SPM38337.1"/>
    <property type="molecule type" value="Genomic_DNA"/>
</dbReference>
<dbReference type="Proteomes" id="UP000240424">
    <property type="component" value="Unassembled WGS sequence"/>
</dbReference>
<organism evidence="2 3">
    <name type="scientific">Mycobacterium numidiamassiliense</name>
    <dbReference type="NCBI Taxonomy" id="1841861"/>
    <lineage>
        <taxon>Bacteria</taxon>
        <taxon>Bacillati</taxon>
        <taxon>Actinomycetota</taxon>
        <taxon>Actinomycetes</taxon>
        <taxon>Mycobacteriales</taxon>
        <taxon>Mycobacteriaceae</taxon>
        <taxon>Mycobacterium</taxon>
    </lineage>
</organism>
<protein>
    <submittedName>
        <fullName evidence="2">Uncharacterized protein</fullName>
    </submittedName>
</protein>
<proteinExistence type="predicted"/>
<keyword evidence="3" id="KW-1185">Reference proteome</keyword>
<accession>A0A2U3P3M2</accession>
<evidence type="ECO:0000313" key="3">
    <source>
        <dbReference type="Proteomes" id="UP000240424"/>
    </source>
</evidence>
<feature type="compositionally biased region" description="Low complexity" evidence="1">
    <location>
        <begin position="7"/>
        <end position="20"/>
    </location>
</feature>
<reference evidence="2 3" key="1">
    <citation type="submission" date="2017-01" db="EMBL/GenBank/DDBJ databases">
        <authorList>
            <consortium name="Urmite Genomes"/>
        </authorList>
    </citation>
    <scope>NUCLEOTIDE SEQUENCE [LARGE SCALE GENOMIC DNA]</scope>
    <source>
        <strain evidence="2 3">AB215</strain>
    </source>
</reference>
<evidence type="ECO:0000256" key="1">
    <source>
        <dbReference type="SAM" id="MobiDB-lite"/>
    </source>
</evidence>
<feature type="region of interest" description="Disordered" evidence="1">
    <location>
        <begin position="1"/>
        <end position="20"/>
    </location>
</feature>
<dbReference type="AlphaFoldDB" id="A0A2U3P3M2"/>